<feature type="chain" id="PRO_5042076579" description="Foldase protein PrsA" evidence="13">
    <location>
        <begin position="22"/>
        <end position="309"/>
    </location>
</feature>
<reference evidence="15 16" key="1">
    <citation type="submission" date="2012-07" db="EMBL/GenBank/DDBJ databases">
        <authorList>
            <person name="Moroni P."/>
            <person name="Richards V.P."/>
            <person name="Durkin S.A.S."/>
            <person name="Kim M."/>
            <person name="Pavinski Bitar P.D."/>
            <person name="Stanhope M.J."/>
            <person name="Town C.D."/>
            <person name="Zadoks R.N."/>
            <person name="Venter J.C."/>
        </authorList>
    </citation>
    <scope>NUCLEOTIDE SEQUENCE [LARGE SCALE GENOMIC DNA]</scope>
    <source>
        <strain evidence="15 16">MRI Z1-216</strain>
    </source>
</reference>
<comment type="similarity">
    <text evidence="4 12">Belongs to the PrsA family.</text>
</comment>
<evidence type="ECO:0000256" key="7">
    <source>
        <dbReference type="ARBA" id="ARBA00023110"/>
    </source>
</evidence>
<evidence type="ECO:0000256" key="5">
    <source>
        <dbReference type="ARBA" id="ARBA00022475"/>
    </source>
</evidence>
<keyword evidence="10 12" id="KW-0413">Isomerase</keyword>
<dbReference type="PROSITE" id="PS50198">
    <property type="entry name" value="PPIC_PPIASE_2"/>
    <property type="match status" value="1"/>
</dbReference>
<dbReference type="PANTHER" id="PTHR47245">
    <property type="entry name" value="PEPTIDYLPROLYL ISOMERASE"/>
    <property type="match status" value="1"/>
</dbReference>
<dbReference type="GO" id="GO:0006457">
    <property type="term" value="P:protein folding"/>
    <property type="evidence" value="ECO:0007669"/>
    <property type="project" value="UniProtKB-UniRule"/>
</dbReference>
<organism evidence="15 16">
    <name type="scientific">Streptococcus agalactiae MRI Z1-216</name>
    <dbReference type="NCBI Taxonomy" id="1154879"/>
    <lineage>
        <taxon>Bacteria</taxon>
        <taxon>Bacillati</taxon>
        <taxon>Bacillota</taxon>
        <taxon>Bacilli</taxon>
        <taxon>Lactobacillales</taxon>
        <taxon>Streptococcaceae</taxon>
        <taxon>Streptococcus</taxon>
    </lineage>
</organism>
<sequence length="309" mass="33905">MKTRSKLAVGFLTLMSVATLAACSGKTSNGTNVVTMKGDTITVSDFYDQVKTSKAAQQSMLTLILSRVFDTQYGDKVSDKKVSEAYNKTAKGYGNSFSSALSQAGLTPEGYKQQIRTTMLVEYAVKEAAKKELTEANYKEAYKNYTPETSVQVIKLDAEDKAKSVLKDVKADGADFAKIAKEKTTATDKKVEYKFDSAGTSLPKEVMSAAFKLDKNGVSDVVSTVDSTTYKTSYYIIKVTDKTEKKSDWKSYKNRLKEVILKDKTSDRAFQNKVISKALEKANVKIKDKAFAGILSQYATTSGSSSLKK</sequence>
<evidence type="ECO:0000256" key="2">
    <source>
        <dbReference type="ARBA" id="ARBA00003828"/>
    </source>
</evidence>
<name>A0AAD3A6J1_STRAG</name>
<proteinExistence type="inferred from homology"/>
<keyword evidence="5 12" id="KW-1003">Cell membrane</keyword>
<evidence type="ECO:0000256" key="6">
    <source>
        <dbReference type="ARBA" id="ARBA00022729"/>
    </source>
</evidence>
<dbReference type="SUPFAM" id="SSF109998">
    <property type="entry name" value="Triger factor/SurA peptide-binding domain-like"/>
    <property type="match status" value="1"/>
</dbReference>
<evidence type="ECO:0000256" key="9">
    <source>
        <dbReference type="ARBA" id="ARBA00023139"/>
    </source>
</evidence>
<evidence type="ECO:0000256" key="3">
    <source>
        <dbReference type="ARBA" id="ARBA00004193"/>
    </source>
</evidence>
<dbReference type="InterPro" id="IPR027304">
    <property type="entry name" value="Trigger_fact/SurA_dom_sf"/>
</dbReference>
<keyword evidence="8 12" id="KW-0472">Membrane</keyword>
<evidence type="ECO:0000259" key="14">
    <source>
        <dbReference type="PROSITE" id="PS50198"/>
    </source>
</evidence>
<dbReference type="InterPro" id="IPR000297">
    <property type="entry name" value="PPIase_PpiC"/>
</dbReference>
<keyword evidence="9 12" id="KW-0564">Palmitate</keyword>
<evidence type="ECO:0000313" key="16">
    <source>
        <dbReference type="Proteomes" id="UP000015176"/>
    </source>
</evidence>
<dbReference type="SUPFAM" id="SSF54534">
    <property type="entry name" value="FKBP-like"/>
    <property type="match status" value="1"/>
</dbReference>
<evidence type="ECO:0000256" key="10">
    <source>
        <dbReference type="ARBA" id="ARBA00023235"/>
    </source>
</evidence>
<accession>A0AAD3A6J1</accession>
<dbReference type="GO" id="GO:0005886">
    <property type="term" value="C:plasma membrane"/>
    <property type="evidence" value="ECO:0007669"/>
    <property type="project" value="UniProtKB-SubCell"/>
</dbReference>
<dbReference type="Proteomes" id="UP000015176">
    <property type="component" value="Unassembled WGS sequence"/>
</dbReference>
<evidence type="ECO:0000256" key="8">
    <source>
        <dbReference type="ARBA" id="ARBA00023136"/>
    </source>
</evidence>
<dbReference type="HAMAP" id="MF_01145">
    <property type="entry name" value="Foldase_PrsA"/>
    <property type="match status" value="1"/>
</dbReference>
<dbReference type="PROSITE" id="PS51257">
    <property type="entry name" value="PROKAR_LIPOPROTEIN"/>
    <property type="match status" value="1"/>
</dbReference>
<dbReference type="InterPro" id="IPR050245">
    <property type="entry name" value="PrsA_foldase"/>
</dbReference>
<dbReference type="Pfam" id="PF13145">
    <property type="entry name" value="Rotamase_2"/>
    <property type="match status" value="1"/>
</dbReference>
<feature type="domain" description="PpiC" evidence="14">
    <location>
        <begin position="146"/>
        <end position="241"/>
    </location>
</feature>
<evidence type="ECO:0000256" key="11">
    <source>
        <dbReference type="ARBA" id="ARBA00023288"/>
    </source>
</evidence>
<keyword evidence="7 12" id="KW-0697">Rotamase</keyword>
<feature type="signal peptide" evidence="13">
    <location>
        <begin position="1"/>
        <end position="21"/>
    </location>
</feature>
<dbReference type="InterPro" id="IPR023059">
    <property type="entry name" value="Foldase_PrsA"/>
</dbReference>
<keyword evidence="11 12" id="KW-0449">Lipoprotein</keyword>
<dbReference type="RefSeq" id="WP_000857824.1">
    <property type="nucleotide sequence ID" value="NZ_ALSF01000031.1"/>
</dbReference>
<dbReference type="Gene3D" id="3.10.50.40">
    <property type="match status" value="1"/>
</dbReference>
<dbReference type="GO" id="GO:0003755">
    <property type="term" value="F:peptidyl-prolyl cis-trans isomerase activity"/>
    <property type="evidence" value="ECO:0007669"/>
    <property type="project" value="UniProtKB-UniRule"/>
</dbReference>
<dbReference type="EC" id="5.2.1.8" evidence="12"/>
<evidence type="ECO:0000256" key="1">
    <source>
        <dbReference type="ARBA" id="ARBA00000971"/>
    </source>
</evidence>
<comment type="caution">
    <text evidence="15">The sequence shown here is derived from an EMBL/GenBank/DDBJ whole genome shotgun (WGS) entry which is preliminary data.</text>
</comment>
<evidence type="ECO:0000256" key="12">
    <source>
        <dbReference type="HAMAP-Rule" id="MF_01145"/>
    </source>
</evidence>
<dbReference type="PANTHER" id="PTHR47245:SF1">
    <property type="entry name" value="FOLDASE PROTEIN PRSA"/>
    <property type="match status" value="1"/>
</dbReference>
<evidence type="ECO:0000256" key="4">
    <source>
        <dbReference type="ARBA" id="ARBA00006071"/>
    </source>
</evidence>
<dbReference type="EMBL" id="ALSF01000031">
    <property type="protein sequence ID" value="EPU41999.1"/>
    <property type="molecule type" value="Genomic_DNA"/>
</dbReference>
<evidence type="ECO:0000256" key="13">
    <source>
        <dbReference type="SAM" id="SignalP"/>
    </source>
</evidence>
<dbReference type="AlphaFoldDB" id="A0AAD3A6J1"/>
<comment type="catalytic activity">
    <reaction evidence="1 12">
        <text>[protein]-peptidylproline (omega=180) = [protein]-peptidylproline (omega=0)</text>
        <dbReference type="Rhea" id="RHEA:16237"/>
        <dbReference type="Rhea" id="RHEA-COMP:10747"/>
        <dbReference type="Rhea" id="RHEA-COMP:10748"/>
        <dbReference type="ChEBI" id="CHEBI:83833"/>
        <dbReference type="ChEBI" id="CHEBI:83834"/>
        <dbReference type="EC" id="5.2.1.8"/>
    </reaction>
</comment>
<dbReference type="InterPro" id="IPR046357">
    <property type="entry name" value="PPIase_dom_sf"/>
</dbReference>
<dbReference type="NCBIfam" id="NF002361">
    <property type="entry name" value="PRK01326.1"/>
    <property type="match status" value="1"/>
</dbReference>
<keyword evidence="6 12" id="KW-0732">Signal</keyword>
<gene>
    <name evidence="12 15" type="primary">prsA</name>
    <name evidence="15" type="ORF">SAG0164_10325</name>
</gene>
<protein>
    <recommendedName>
        <fullName evidence="12">Foldase protein PrsA</fullName>
        <ecNumber evidence="12">5.2.1.8</ecNumber>
    </recommendedName>
</protein>
<evidence type="ECO:0000313" key="15">
    <source>
        <dbReference type="EMBL" id="EPU41999.1"/>
    </source>
</evidence>
<comment type="function">
    <text evidence="2 12">Plays a major role in protein secretion by helping the post-translocational extracellular folding of several secreted proteins.</text>
</comment>
<comment type="subcellular location">
    <subcellularLocation>
        <location evidence="3 12">Cell membrane</location>
        <topology evidence="3 12">Lipid-anchor</topology>
    </subcellularLocation>
</comment>